<name>D1AQD8_SEBTE</name>
<proteinExistence type="inferred from homology"/>
<feature type="binding site" evidence="5">
    <location>
        <position position="172"/>
    </location>
    <ligand>
        <name>Mn(2+)</name>
        <dbReference type="ChEBI" id="CHEBI:29035"/>
    </ligand>
</feature>
<dbReference type="EMBL" id="CP001739">
    <property type="protein sequence ID" value="ACZ10198.1"/>
    <property type="molecule type" value="Genomic_DNA"/>
</dbReference>
<evidence type="ECO:0000313" key="10">
    <source>
        <dbReference type="Proteomes" id="UP000000845"/>
    </source>
</evidence>
<dbReference type="KEGG" id="str:Sterm_3359"/>
<dbReference type="PROSITE" id="PS00088">
    <property type="entry name" value="SOD_MN"/>
    <property type="match status" value="1"/>
</dbReference>
<feature type="domain" description="Manganese/iron superoxide dismutase C-terminal" evidence="8">
    <location>
        <begin position="96"/>
        <end position="200"/>
    </location>
</feature>
<evidence type="ECO:0000256" key="1">
    <source>
        <dbReference type="ARBA" id="ARBA00008714"/>
    </source>
</evidence>
<dbReference type="SUPFAM" id="SSF46609">
    <property type="entry name" value="Fe,Mn superoxide dismutase (SOD), N-terminal domain"/>
    <property type="match status" value="1"/>
</dbReference>
<dbReference type="Gene3D" id="1.10.287.990">
    <property type="entry name" value="Fe,Mn superoxide dismutase (SOD) domain"/>
    <property type="match status" value="1"/>
</dbReference>
<dbReference type="PRINTS" id="PR01703">
    <property type="entry name" value="MNSODISMTASE"/>
</dbReference>
<gene>
    <name evidence="9" type="ordered locus">Sterm_3359</name>
</gene>
<dbReference type="HOGENOM" id="CLU_031625_0_1_0"/>
<keyword evidence="4 6" id="KW-0560">Oxidoreductase</keyword>
<dbReference type="Proteomes" id="UP000000845">
    <property type="component" value="Chromosome"/>
</dbReference>
<comment type="similarity">
    <text evidence="1 6">Belongs to the iron/manganese superoxide dismutase family.</text>
</comment>
<dbReference type="PANTHER" id="PTHR43595">
    <property type="entry name" value="37S RIBOSOMAL PROTEIN S26, MITOCHONDRIAL"/>
    <property type="match status" value="1"/>
</dbReference>
<dbReference type="InterPro" id="IPR019832">
    <property type="entry name" value="Mn/Fe_SOD_C"/>
</dbReference>
<feature type="binding site" evidence="5">
    <location>
        <position position="81"/>
    </location>
    <ligand>
        <name>Mn(2+)</name>
        <dbReference type="ChEBI" id="CHEBI:29035"/>
    </ligand>
</feature>
<evidence type="ECO:0000313" key="9">
    <source>
        <dbReference type="EMBL" id="ACZ10198.1"/>
    </source>
</evidence>
<evidence type="ECO:0000259" key="7">
    <source>
        <dbReference type="Pfam" id="PF00081"/>
    </source>
</evidence>
<evidence type="ECO:0000256" key="6">
    <source>
        <dbReference type="RuleBase" id="RU000414"/>
    </source>
</evidence>
<dbReference type="RefSeq" id="WP_012862780.1">
    <property type="nucleotide sequence ID" value="NC_013517.1"/>
</dbReference>
<evidence type="ECO:0000256" key="4">
    <source>
        <dbReference type="ARBA" id="ARBA00023002"/>
    </source>
</evidence>
<feature type="domain" description="Manganese/iron superoxide dismutase N-terminal" evidence="7">
    <location>
        <begin position="2"/>
        <end position="89"/>
    </location>
</feature>
<dbReference type="Pfam" id="PF00081">
    <property type="entry name" value="Sod_Fe_N"/>
    <property type="match status" value="1"/>
</dbReference>
<dbReference type="PANTHER" id="PTHR43595:SF2">
    <property type="entry name" value="SMALL RIBOSOMAL SUBUNIT PROTEIN MS42"/>
    <property type="match status" value="1"/>
</dbReference>
<dbReference type="FunFam" id="1.10.287.990:FF:000001">
    <property type="entry name" value="Superoxide dismutase"/>
    <property type="match status" value="1"/>
</dbReference>
<dbReference type="GO" id="GO:0004784">
    <property type="term" value="F:superoxide dismutase activity"/>
    <property type="evidence" value="ECO:0007669"/>
    <property type="project" value="UniProtKB-EC"/>
</dbReference>
<dbReference type="GO" id="GO:0005737">
    <property type="term" value="C:cytoplasm"/>
    <property type="evidence" value="ECO:0007669"/>
    <property type="project" value="TreeGrafter"/>
</dbReference>
<dbReference type="InterPro" id="IPR019831">
    <property type="entry name" value="Mn/Fe_SOD_N"/>
</dbReference>
<dbReference type="PIRSF" id="PIRSF000349">
    <property type="entry name" value="SODismutase"/>
    <property type="match status" value="1"/>
</dbReference>
<accession>D1AQD8</accession>
<keyword evidence="3 5" id="KW-0479">Metal-binding</keyword>
<dbReference type="GO" id="GO:0046872">
    <property type="term" value="F:metal ion binding"/>
    <property type="evidence" value="ECO:0007669"/>
    <property type="project" value="UniProtKB-KW"/>
</dbReference>
<dbReference type="FunFam" id="3.55.40.20:FF:000001">
    <property type="entry name" value="Superoxide dismutase"/>
    <property type="match status" value="1"/>
</dbReference>
<feature type="binding site" evidence="5">
    <location>
        <position position="26"/>
    </location>
    <ligand>
        <name>Mn(2+)</name>
        <dbReference type="ChEBI" id="CHEBI:29035"/>
    </ligand>
</feature>
<dbReference type="InterPro" id="IPR036324">
    <property type="entry name" value="Mn/Fe_SOD_N_sf"/>
</dbReference>
<dbReference type="eggNOG" id="COG0605">
    <property type="taxonomic scope" value="Bacteria"/>
</dbReference>
<reference evidence="10" key="1">
    <citation type="submission" date="2009-09" db="EMBL/GenBank/DDBJ databases">
        <title>The complete chromosome of Sebaldella termitidis ATCC 33386.</title>
        <authorList>
            <consortium name="US DOE Joint Genome Institute (JGI-PGF)"/>
            <person name="Lucas S."/>
            <person name="Copeland A."/>
            <person name="Lapidus A."/>
            <person name="Glavina del Rio T."/>
            <person name="Dalin E."/>
            <person name="Tice H."/>
            <person name="Bruce D."/>
            <person name="Goodwin L."/>
            <person name="Pitluck S."/>
            <person name="Kyrpides N."/>
            <person name="Mavromatis K."/>
            <person name="Ivanova N."/>
            <person name="Mikhailova N."/>
            <person name="Sims D."/>
            <person name="Meincke L."/>
            <person name="Brettin T."/>
            <person name="Detter J.C."/>
            <person name="Han C."/>
            <person name="Larimer F."/>
            <person name="Land M."/>
            <person name="Hauser L."/>
            <person name="Markowitz V."/>
            <person name="Cheng J.F."/>
            <person name="Hugenholtz P."/>
            <person name="Woyke T."/>
            <person name="Wu D."/>
            <person name="Eisen J.A."/>
        </authorList>
    </citation>
    <scope>NUCLEOTIDE SEQUENCE [LARGE SCALE GENOMIC DNA]</scope>
    <source>
        <strain evidence="10">ATCC 33386 / NCTC 11300</strain>
    </source>
</reference>
<evidence type="ECO:0000256" key="2">
    <source>
        <dbReference type="ARBA" id="ARBA00012682"/>
    </source>
</evidence>
<dbReference type="Pfam" id="PF02777">
    <property type="entry name" value="Sod_Fe_C"/>
    <property type="match status" value="1"/>
</dbReference>
<organism evidence="9 10">
    <name type="scientific">Sebaldella termitidis (strain ATCC 33386 / NCTC 11300)</name>
    <dbReference type="NCBI Taxonomy" id="526218"/>
    <lineage>
        <taxon>Bacteria</taxon>
        <taxon>Fusobacteriati</taxon>
        <taxon>Fusobacteriota</taxon>
        <taxon>Fusobacteriia</taxon>
        <taxon>Fusobacteriales</taxon>
        <taxon>Leptotrichiaceae</taxon>
        <taxon>Sebaldella</taxon>
    </lineage>
</organism>
<keyword evidence="10" id="KW-1185">Reference proteome</keyword>
<dbReference type="InterPro" id="IPR036314">
    <property type="entry name" value="SOD_C_sf"/>
</dbReference>
<dbReference type="AlphaFoldDB" id="D1AQD8"/>
<comment type="function">
    <text evidence="6">Destroys radicals which are normally produced within the cells and which are toxic to biological systems.</text>
</comment>
<comment type="catalytic activity">
    <reaction evidence="6">
        <text>2 superoxide + 2 H(+) = H2O2 + O2</text>
        <dbReference type="Rhea" id="RHEA:20696"/>
        <dbReference type="ChEBI" id="CHEBI:15378"/>
        <dbReference type="ChEBI" id="CHEBI:15379"/>
        <dbReference type="ChEBI" id="CHEBI:16240"/>
        <dbReference type="ChEBI" id="CHEBI:18421"/>
        <dbReference type="EC" id="1.15.1.1"/>
    </reaction>
</comment>
<feature type="binding site" evidence="5">
    <location>
        <position position="168"/>
    </location>
    <ligand>
        <name>Mn(2+)</name>
        <dbReference type="ChEBI" id="CHEBI:29035"/>
    </ligand>
</feature>
<dbReference type="STRING" id="526218.Sterm_3359"/>
<evidence type="ECO:0000256" key="3">
    <source>
        <dbReference type="ARBA" id="ARBA00022723"/>
    </source>
</evidence>
<dbReference type="Gene3D" id="3.55.40.20">
    <property type="entry name" value="Iron/manganese superoxide dismutase, C-terminal domain"/>
    <property type="match status" value="1"/>
</dbReference>
<sequence length="207" mass="23217">MFEQIKLKYAFDALEPHIDTLTMETHYGKHHATYTKNLNDAIEKLPELKGKSIEEILKNLDAIPEASRTAIQNNGGGYYNHNLYFEILSPNGGGEPTGKLAEQIKADFGSVDKLKEEISAKAAGRFGSGWAWLVVKEDGHLSVGSSPNQDNPFMCKCDGKGQPILALDVWEHAYYLKYKNVRADYIKAFFNVVDWNEVAKKYEEAIG</sequence>
<dbReference type="InterPro" id="IPR001189">
    <property type="entry name" value="Mn/Fe_SOD"/>
</dbReference>
<protein>
    <recommendedName>
        <fullName evidence="2 6">Superoxide dismutase</fullName>
        <ecNumber evidence="2 6">1.15.1.1</ecNumber>
    </recommendedName>
</protein>
<dbReference type="EC" id="1.15.1.1" evidence="2 6"/>
<dbReference type="InterPro" id="IPR019833">
    <property type="entry name" value="Mn/Fe_SOD_BS"/>
</dbReference>
<reference evidence="9 10" key="2">
    <citation type="journal article" date="2010" name="Stand. Genomic Sci.">
        <title>Complete genome sequence of Sebaldella termitidis type strain (NCTC 11300).</title>
        <authorList>
            <person name="Harmon-Smith M."/>
            <person name="Celia L."/>
            <person name="Chertkov O."/>
            <person name="Lapidus A."/>
            <person name="Copeland A."/>
            <person name="Glavina Del Rio T."/>
            <person name="Nolan M."/>
            <person name="Lucas S."/>
            <person name="Tice H."/>
            <person name="Cheng J.F."/>
            <person name="Han C."/>
            <person name="Detter J.C."/>
            <person name="Bruce D."/>
            <person name="Goodwin L."/>
            <person name="Pitluck S."/>
            <person name="Pati A."/>
            <person name="Liolios K."/>
            <person name="Ivanova N."/>
            <person name="Mavromatis K."/>
            <person name="Mikhailova N."/>
            <person name="Chen A."/>
            <person name="Palaniappan K."/>
            <person name="Land M."/>
            <person name="Hauser L."/>
            <person name="Chang Y.J."/>
            <person name="Jeffries C.D."/>
            <person name="Brettin T."/>
            <person name="Goker M."/>
            <person name="Beck B."/>
            <person name="Bristow J."/>
            <person name="Eisen J.A."/>
            <person name="Markowitz V."/>
            <person name="Hugenholtz P."/>
            <person name="Kyrpides N.C."/>
            <person name="Klenk H.P."/>
            <person name="Chen F."/>
        </authorList>
    </citation>
    <scope>NUCLEOTIDE SEQUENCE [LARGE SCALE GENOMIC DNA]</scope>
    <source>
        <strain evidence="10">ATCC 33386 / NCTC 11300</strain>
    </source>
</reference>
<evidence type="ECO:0000256" key="5">
    <source>
        <dbReference type="PIRSR" id="PIRSR000349-1"/>
    </source>
</evidence>
<evidence type="ECO:0000259" key="8">
    <source>
        <dbReference type="Pfam" id="PF02777"/>
    </source>
</evidence>
<dbReference type="SUPFAM" id="SSF54719">
    <property type="entry name" value="Fe,Mn superoxide dismutase (SOD), C-terminal domain"/>
    <property type="match status" value="1"/>
</dbReference>